<name>M7ZHL4_TRIUA</name>
<protein>
    <submittedName>
        <fullName evidence="2">Uncharacterized protein</fullName>
    </submittedName>
</protein>
<evidence type="ECO:0000256" key="1">
    <source>
        <dbReference type="SAM" id="MobiDB-lite"/>
    </source>
</evidence>
<dbReference type="EMBL" id="KD258461">
    <property type="protein sequence ID" value="EMS47584.1"/>
    <property type="molecule type" value="Genomic_DNA"/>
</dbReference>
<feature type="region of interest" description="Disordered" evidence="1">
    <location>
        <begin position="1"/>
        <end position="91"/>
    </location>
</feature>
<gene>
    <name evidence="2" type="ORF">TRIUR3_07742</name>
</gene>
<proteinExistence type="predicted"/>
<sequence>MTRWSSRRCGEAEDNETLLKEAGRSRRGASADQRGLRRRGMVVVDADRGNGPIGGRLEGTGEESKAMNEAGRGRHAQLGAPTPRGGRGGGR</sequence>
<dbReference type="AlphaFoldDB" id="M7ZHL4"/>
<organism evidence="2">
    <name type="scientific">Triticum urartu</name>
    <name type="common">Red wild einkorn</name>
    <name type="synonym">Crithodium urartu</name>
    <dbReference type="NCBI Taxonomy" id="4572"/>
    <lineage>
        <taxon>Eukaryota</taxon>
        <taxon>Viridiplantae</taxon>
        <taxon>Streptophyta</taxon>
        <taxon>Embryophyta</taxon>
        <taxon>Tracheophyta</taxon>
        <taxon>Spermatophyta</taxon>
        <taxon>Magnoliopsida</taxon>
        <taxon>Liliopsida</taxon>
        <taxon>Poales</taxon>
        <taxon>Poaceae</taxon>
        <taxon>BOP clade</taxon>
        <taxon>Pooideae</taxon>
        <taxon>Triticodae</taxon>
        <taxon>Triticeae</taxon>
        <taxon>Triticinae</taxon>
        <taxon>Triticum</taxon>
    </lineage>
</organism>
<accession>M7ZHL4</accession>
<reference evidence="2" key="1">
    <citation type="journal article" date="2013" name="Nature">
        <title>Draft genome of the wheat A-genome progenitor Triticum urartu.</title>
        <authorList>
            <person name="Ling H.Q."/>
            <person name="Zhao S."/>
            <person name="Liu D."/>
            <person name="Wang J."/>
            <person name="Sun H."/>
            <person name="Zhang C."/>
            <person name="Fan H."/>
            <person name="Li D."/>
            <person name="Dong L."/>
            <person name="Tao Y."/>
            <person name="Gao C."/>
            <person name="Wu H."/>
            <person name="Li Y."/>
            <person name="Cui Y."/>
            <person name="Guo X."/>
            <person name="Zheng S."/>
            <person name="Wang B."/>
            <person name="Yu K."/>
            <person name="Liang Q."/>
            <person name="Yang W."/>
            <person name="Lou X."/>
            <person name="Chen J."/>
            <person name="Feng M."/>
            <person name="Jian J."/>
            <person name="Zhang X."/>
            <person name="Luo G."/>
            <person name="Jiang Y."/>
            <person name="Liu J."/>
            <person name="Wang Z."/>
            <person name="Sha Y."/>
            <person name="Zhang B."/>
            <person name="Wu H."/>
            <person name="Tang D."/>
            <person name="Shen Q."/>
            <person name="Xue P."/>
            <person name="Zou S."/>
            <person name="Wang X."/>
            <person name="Liu X."/>
            <person name="Wang F."/>
            <person name="Yang Y."/>
            <person name="An X."/>
            <person name="Dong Z."/>
            <person name="Zhang K."/>
            <person name="Zhang X."/>
            <person name="Luo M.C."/>
            <person name="Dvorak J."/>
            <person name="Tong Y."/>
            <person name="Wang J."/>
            <person name="Yang H."/>
            <person name="Li Z."/>
            <person name="Wang D."/>
            <person name="Zhang A."/>
            <person name="Wang J."/>
        </authorList>
    </citation>
    <scope>NUCLEOTIDE SEQUENCE</scope>
</reference>
<evidence type="ECO:0000313" key="2">
    <source>
        <dbReference type="EMBL" id="EMS47584.1"/>
    </source>
</evidence>